<dbReference type="Proteomes" id="UP000002350">
    <property type="component" value="Chromosome"/>
</dbReference>
<evidence type="ECO:0000313" key="2">
    <source>
        <dbReference type="Proteomes" id="UP000002350"/>
    </source>
</evidence>
<keyword evidence="2" id="KW-1185">Reference proteome</keyword>
<organism evidence="1 2">
    <name type="scientific">Shewanella violacea (strain JCM 10179 / CIP 106290 / LMG 19151 / DSS12)</name>
    <dbReference type="NCBI Taxonomy" id="637905"/>
    <lineage>
        <taxon>Bacteria</taxon>
        <taxon>Pseudomonadati</taxon>
        <taxon>Pseudomonadota</taxon>
        <taxon>Gammaproteobacteria</taxon>
        <taxon>Alteromonadales</taxon>
        <taxon>Shewanellaceae</taxon>
        <taxon>Shewanella</taxon>
    </lineage>
</organism>
<protein>
    <submittedName>
        <fullName evidence="1">Uncharacterized protein</fullName>
    </submittedName>
</protein>
<dbReference type="AlphaFoldDB" id="D4ZDQ7"/>
<sequence length="33" mass="3781">MSLTLKKQAKGSGYCRFYRLVKPAGPELEFKFS</sequence>
<reference evidence="2" key="1">
    <citation type="journal article" date="2010" name="Mol. Biosyst.">
        <title>Complete genome sequence and comparative analysis of Shewanella violacea, a psychrophilic and piezophilic bacterium from deep sea floor sediments.</title>
        <authorList>
            <person name="Aono E."/>
            <person name="Baba T."/>
            <person name="Ara T."/>
            <person name="Nishi T."/>
            <person name="Nakamichi T."/>
            <person name="Inamoto E."/>
            <person name="Toyonaga H."/>
            <person name="Hasegawa M."/>
            <person name="Takai Y."/>
            <person name="Okumura Y."/>
            <person name="Baba M."/>
            <person name="Tomita M."/>
            <person name="Kato C."/>
            <person name="Oshima T."/>
            <person name="Nakasone K."/>
            <person name="Mori H."/>
        </authorList>
    </citation>
    <scope>NUCLEOTIDE SEQUENCE [LARGE SCALE GENOMIC DNA]</scope>
    <source>
        <strain evidence="2">JCM 10179 / CIP 106290 / LMG 19151 / DSS12</strain>
    </source>
</reference>
<dbReference type="KEGG" id="svo:SVI_3997"/>
<dbReference type="EMBL" id="AP011177">
    <property type="protein sequence ID" value="BAJ03968.1"/>
    <property type="molecule type" value="Genomic_DNA"/>
</dbReference>
<dbReference type="STRING" id="637905.SVI_3997"/>
<name>D4ZDQ7_SHEVD</name>
<proteinExistence type="predicted"/>
<accession>D4ZDQ7</accession>
<evidence type="ECO:0000313" key="1">
    <source>
        <dbReference type="EMBL" id="BAJ03968.1"/>
    </source>
</evidence>
<gene>
    <name evidence="1" type="ordered locus">SVI_3997</name>
</gene>
<dbReference type="HOGENOM" id="CLU_3383778_0_0_6"/>